<organism evidence="11 12">
    <name type="scientific">Maribacter orientalis</name>
    <dbReference type="NCBI Taxonomy" id="228957"/>
    <lineage>
        <taxon>Bacteria</taxon>
        <taxon>Pseudomonadati</taxon>
        <taxon>Bacteroidota</taxon>
        <taxon>Flavobacteriia</taxon>
        <taxon>Flavobacteriales</taxon>
        <taxon>Flavobacteriaceae</taxon>
        <taxon>Maribacter</taxon>
    </lineage>
</organism>
<dbReference type="InterPro" id="IPR003856">
    <property type="entry name" value="LPS_length_determ_N"/>
</dbReference>
<evidence type="ECO:0000256" key="8">
    <source>
        <dbReference type="SAM" id="Phobius"/>
    </source>
</evidence>
<dbReference type="InterPro" id="IPR050445">
    <property type="entry name" value="Bact_polysacc_biosynth/exp"/>
</dbReference>
<evidence type="ECO:0000256" key="2">
    <source>
        <dbReference type="ARBA" id="ARBA00022475"/>
    </source>
</evidence>
<keyword evidence="7 8" id="KW-0472">Membrane</keyword>
<dbReference type="GO" id="GO:0004713">
    <property type="term" value="F:protein tyrosine kinase activity"/>
    <property type="evidence" value="ECO:0007669"/>
    <property type="project" value="TreeGrafter"/>
</dbReference>
<dbReference type="AlphaFoldDB" id="A0A1H7N9N0"/>
<dbReference type="SUPFAM" id="SSF52540">
    <property type="entry name" value="P-loop containing nucleoside triphosphate hydrolases"/>
    <property type="match status" value="1"/>
</dbReference>
<evidence type="ECO:0000256" key="3">
    <source>
        <dbReference type="ARBA" id="ARBA00022692"/>
    </source>
</evidence>
<accession>A0A1H7N9N0</accession>
<proteinExistence type="predicted"/>
<dbReference type="Proteomes" id="UP000198990">
    <property type="component" value="Unassembled WGS sequence"/>
</dbReference>
<dbReference type="Pfam" id="PF13807">
    <property type="entry name" value="GNVR"/>
    <property type="match status" value="1"/>
</dbReference>
<dbReference type="InterPro" id="IPR032807">
    <property type="entry name" value="GNVR"/>
</dbReference>
<evidence type="ECO:0000256" key="4">
    <source>
        <dbReference type="ARBA" id="ARBA00022741"/>
    </source>
</evidence>
<dbReference type="InterPro" id="IPR005702">
    <property type="entry name" value="Wzc-like_C"/>
</dbReference>
<keyword evidence="6 8" id="KW-1133">Transmembrane helix</keyword>
<keyword evidence="2" id="KW-1003">Cell membrane</keyword>
<evidence type="ECO:0000259" key="10">
    <source>
        <dbReference type="Pfam" id="PF13807"/>
    </source>
</evidence>
<dbReference type="Gene3D" id="3.40.50.300">
    <property type="entry name" value="P-loop containing nucleotide triphosphate hydrolases"/>
    <property type="match status" value="1"/>
</dbReference>
<dbReference type="STRING" id="228957.SAMN04488008_103119"/>
<dbReference type="PANTHER" id="PTHR32309">
    <property type="entry name" value="TYROSINE-PROTEIN KINASE"/>
    <property type="match status" value="1"/>
</dbReference>
<evidence type="ECO:0000256" key="5">
    <source>
        <dbReference type="ARBA" id="ARBA00022840"/>
    </source>
</evidence>
<dbReference type="PANTHER" id="PTHR32309:SF13">
    <property type="entry name" value="FERRIC ENTEROBACTIN TRANSPORT PROTEIN FEPE"/>
    <property type="match status" value="1"/>
</dbReference>
<dbReference type="Pfam" id="PF02706">
    <property type="entry name" value="Wzz"/>
    <property type="match status" value="1"/>
</dbReference>
<dbReference type="InterPro" id="IPR027417">
    <property type="entry name" value="P-loop_NTPase"/>
</dbReference>
<evidence type="ECO:0000256" key="6">
    <source>
        <dbReference type="ARBA" id="ARBA00022989"/>
    </source>
</evidence>
<feature type="domain" description="Tyrosine-protein kinase G-rich" evidence="10">
    <location>
        <begin position="440"/>
        <end position="512"/>
    </location>
</feature>
<dbReference type="RefSeq" id="WP_091622185.1">
    <property type="nucleotide sequence ID" value="NZ_FNZN01000003.1"/>
</dbReference>
<reference evidence="12" key="1">
    <citation type="submission" date="2016-10" db="EMBL/GenBank/DDBJ databases">
        <authorList>
            <person name="Varghese N."/>
            <person name="Submissions S."/>
        </authorList>
    </citation>
    <scope>NUCLEOTIDE SEQUENCE [LARGE SCALE GENOMIC DNA]</scope>
    <source>
        <strain evidence="12">DSM 16471</strain>
    </source>
</reference>
<feature type="transmembrane region" description="Helical" evidence="8">
    <location>
        <begin position="491"/>
        <end position="511"/>
    </location>
</feature>
<dbReference type="GO" id="GO:0005886">
    <property type="term" value="C:plasma membrane"/>
    <property type="evidence" value="ECO:0007669"/>
    <property type="project" value="UniProtKB-SubCell"/>
</dbReference>
<feature type="transmembrane region" description="Helical" evidence="8">
    <location>
        <begin position="29"/>
        <end position="48"/>
    </location>
</feature>
<keyword evidence="3 8" id="KW-0812">Transmembrane</keyword>
<feature type="domain" description="Polysaccharide chain length determinant N-terminal" evidence="9">
    <location>
        <begin position="28"/>
        <end position="108"/>
    </location>
</feature>
<keyword evidence="12" id="KW-1185">Reference proteome</keyword>
<evidence type="ECO:0000256" key="1">
    <source>
        <dbReference type="ARBA" id="ARBA00004651"/>
    </source>
</evidence>
<name>A0A1H7N9N0_9FLAO</name>
<evidence type="ECO:0000313" key="11">
    <source>
        <dbReference type="EMBL" id="SEL20174.1"/>
    </source>
</evidence>
<protein>
    <submittedName>
        <fullName evidence="11">Capsular exopolysaccharide family</fullName>
    </submittedName>
</protein>
<dbReference type="OrthoDB" id="9794577at2"/>
<evidence type="ECO:0000256" key="7">
    <source>
        <dbReference type="ARBA" id="ARBA00023136"/>
    </source>
</evidence>
<dbReference type="NCBIfam" id="TIGR01007">
    <property type="entry name" value="eps_fam"/>
    <property type="match status" value="1"/>
</dbReference>
<keyword evidence="4" id="KW-0547">Nucleotide-binding</keyword>
<evidence type="ECO:0000259" key="9">
    <source>
        <dbReference type="Pfam" id="PF02706"/>
    </source>
</evidence>
<evidence type="ECO:0000313" key="12">
    <source>
        <dbReference type="Proteomes" id="UP000198990"/>
    </source>
</evidence>
<gene>
    <name evidence="11" type="ORF">SAMN04488008_103119</name>
</gene>
<sequence length="770" mass="86850">MREAPFTLELNDQETTFDFKSTILKYAKYWYWFAAVLLTALVLGFLYLRYTPIIYQSTAKIKIIDDSKELDMTADALSVLSGNSKINLENEQEVLKSYRLLSKVVSDLNLNVSYYKLGNVKTTQIWDPPFTIATKLATDSILNGKVFKIKVMEDGLILEDEDENINRLAYSSLDTLVTNLPFHIGVPNMEMINEELQENFEIRIQAHKEVVLDLIKDLQLQPTSKNSDVLYLSLKGESSKRSEAILNMIIAKFNQDGVLDRQQVSRRTIDFIDERFLYLSTELDSIEGGKEDFKKENNLSYIEADAGISLQRKSETENEVAILETQISLSALLKKSVIEQAAFELLPVDVGLENTGLNSMVEGYNALVLQRNKLLETVGSQHPSLMAVSTQLEGAKVNIIKTINIYQTQLRTSLRQMNQEQTKVNSVFSRLPEKEKMLRSIERQQSIKENLFLLLLQKREEAAINLAVTAPSVKIVDYGLTNTIPVAPRKMVVMGIAGLLGLFLPFAFFYIKFTLNDKIESKADLLAVSNAIPFLADIPHFKADKIFTDFNDRSILAESFRILATNINYMIPKGKKNAGSVIYVTSGKMDEGKSLIAYNLSVAYASINKKVLLVGADLRSPEQHNYFKMGLSTKGLTDYLQHPESNWQDYVYPGYKDSKNHHICLSGSIPPNAPQLLSSGAFEDFITQAKQFYDIIVVDTAPTMPVTDTLLIADYADVTLFVARAGVTDKTVLQEANELNRRDKLKNMAFVLNDTQMGSKENYSYAYKDN</sequence>
<dbReference type="EMBL" id="FNZN01000003">
    <property type="protein sequence ID" value="SEL20174.1"/>
    <property type="molecule type" value="Genomic_DNA"/>
</dbReference>
<dbReference type="GO" id="GO:0005524">
    <property type="term" value="F:ATP binding"/>
    <property type="evidence" value="ECO:0007669"/>
    <property type="project" value="UniProtKB-KW"/>
</dbReference>
<keyword evidence="5" id="KW-0067">ATP-binding</keyword>
<comment type="subcellular location">
    <subcellularLocation>
        <location evidence="1">Cell membrane</location>
        <topology evidence="1">Multi-pass membrane protein</topology>
    </subcellularLocation>
</comment>
<dbReference type="CDD" id="cd05387">
    <property type="entry name" value="BY-kinase"/>
    <property type="match status" value="1"/>
</dbReference>